<dbReference type="InterPro" id="IPR004154">
    <property type="entry name" value="Anticodon-bd"/>
</dbReference>
<evidence type="ECO:0000256" key="4">
    <source>
        <dbReference type="ARBA" id="ARBA00022741"/>
    </source>
</evidence>
<dbReference type="PANTHER" id="PTHR42753">
    <property type="entry name" value="MITOCHONDRIAL RIBOSOME PROTEIN L39/PROLYL-TRNA LIGASE FAMILY MEMBER"/>
    <property type="match status" value="1"/>
</dbReference>
<evidence type="ECO:0000256" key="3">
    <source>
        <dbReference type="ARBA" id="ARBA00022598"/>
    </source>
</evidence>
<dbReference type="Pfam" id="PF00587">
    <property type="entry name" value="tRNA-synt_2b"/>
    <property type="match status" value="1"/>
</dbReference>
<dbReference type="InterPro" id="IPR044140">
    <property type="entry name" value="ProRS_anticodon_short"/>
</dbReference>
<evidence type="ECO:0000256" key="2">
    <source>
        <dbReference type="ARBA" id="ARBA00019110"/>
    </source>
</evidence>
<dbReference type="GO" id="GO:0004827">
    <property type="term" value="F:proline-tRNA ligase activity"/>
    <property type="evidence" value="ECO:0007669"/>
    <property type="project" value="UniProtKB-EC"/>
</dbReference>
<gene>
    <name evidence="11" type="ORF">A3E09_01320</name>
</gene>
<dbReference type="InterPro" id="IPR045864">
    <property type="entry name" value="aa-tRNA-synth_II/BPL/LPL"/>
</dbReference>
<protein>
    <recommendedName>
        <fullName evidence="2">Proline--tRNA ligase</fullName>
        <ecNumber evidence="1">6.1.1.15</ecNumber>
    </recommendedName>
    <alternativeName>
        <fullName evidence="8">Prolyl-tRNA synthetase</fullName>
    </alternativeName>
</protein>
<accession>A0A1G2CC13</accession>
<dbReference type="Pfam" id="PF03129">
    <property type="entry name" value="HGTP_anticodon"/>
    <property type="match status" value="1"/>
</dbReference>
<dbReference type="PANTHER" id="PTHR42753:SF2">
    <property type="entry name" value="PROLINE--TRNA LIGASE"/>
    <property type="match status" value="1"/>
</dbReference>
<dbReference type="SUPFAM" id="SSF52954">
    <property type="entry name" value="Class II aaRS ABD-related"/>
    <property type="match status" value="1"/>
</dbReference>
<dbReference type="EMBL" id="MHKY01000027">
    <property type="protein sequence ID" value="OGY98756.1"/>
    <property type="molecule type" value="Genomic_DNA"/>
</dbReference>
<dbReference type="InterPro" id="IPR006195">
    <property type="entry name" value="aa-tRNA-synth_II"/>
</dbReference>
<dbReference type="GO" id="GO:0005524">
    <property type="term" value="F:ATP binding"/>
    <property type="evidence" value="ECO:0007669"/>
    <property type="project" value="UniProtKB-KW"/>
</dbReference>
<keyword evidence="5" id="KW-0067">ATP-binding</keyword>
<dbReference type="PRINTS" id="PR01046">
    <property type="entry name" value="TRNASYNTHPRO"/>
</dbReference>
<keyword evidence="3" id="KW-0436">Ligase</keyword>
<dbReference type="Gene3D" id="3.30.930.10">
    <property type="entry name" value="Bira Bifunctional Protein, Domain 2"/>
    <property type="match status" value="1"/>
</dbReference>
<name>A0A1G2CC13_9BACT</name>
<dbReference type="GO" id="GO:0006433">
    <property type="term" value="P:prolyl-tRNA aminoacylation"/>
    <property type="evidence" value="ECO:0007669"/>
    <property type="project" value="InterPro"/>
</dbReference>
<keyword evidence="4" id="KW-0547">Nucleotide-binding</keyword>
<evidence type="ECO:0000256" key="7">
    <source>
        <dbReference type="ARBA" id="ARBA00023146"/>
    </source>
</evidence>
<dbReference type="CDD" id="cd00861">
    <property type="entry name" value="ProRS_anticodon_short"/>
    <property type="match status" value="1"/>
</dbReference>
<dbReference type="SUPFAM" id="SSF55681">
    <property type="entry name" value="Class II aaRS and biotin synthetases"/>
    <property type="match status" value="1"/>
</dbReference>
<keyword evidence="7" id="KW-0030">Aminoacyl-tRNA synthetase</keyword>
<evidence type="ECO:0000259" key="10">
    <source>
        <dbReference type="PROSITE" id="PS50862"/>
    </source>
</evidence>
<evidence type="ECO:0000313" key="12">
    <source>
        <dbReference type="Proteomes" id="UP000178796"/>
    </source>
</evidence>
<dbReference type="InterPro" id="IPR002314">
    <property type="entry name" value="aa-tRNA-synt_IIb"/>
</dbReference>
<dbReference type="EC" id="6.1.1.15" evidence="1"/>
<evidence type="ECO:0000313" key="11">
    <source>
        <dbReference type="EMBL" id="OGY98756.1"/>
    </source>
</evidence>
<dbReference type="Gene3D" id="3.40.50.800">
    <property type="entry name" value="Anticodon-binding domain"/>
    <property type="match status" value="1"/>
</dbReference>
<evidence type="ECO:0000256" key="9">
    <source>
        <dbReference type="ARBA" id="ARBA00047671"/>
    </source>
</evidence>
<proteinExistence type="predicted"/>
<keyword evidence="6" id="KW-0648">Protein biosynthesis</keyword>
<dbReference type="GO" id="GO:0005829">
    <property type="term" value="C:cytosol"/>
    <property type="evidence" value="ECO:0007669"/>
    <property type="project" value="TreeGrafter"/>
</dbReference>
<organism evidence="11 12">
    <name type="scientific">Candidatus Liptonbacteria bacterium RIFCSPHIGHO2_12_FULL_60_13</name>
    <dbReference type="NCBI Taxonomy" id="1798648"/>
    <lineage>
        <taxon>Bacteria</taxon>
        <taxon>Candidatus Liptoniibacteriota</taxon>
    </lineage>
</organism>
<evidence type="ECO:0000256" key="5">
    <source>
        <dbReference type="ARBA" id="ARBA00022840"/>
    </source>
</evidence>
<dbReference type="AlphaFoldDB" id="A0A1G2CC13"/>
<dbReference type="InterPro" id="IPR036621">
    <property type="entry name" value="Anticodon-bd_dom_sf"/>
</dbReference>
<comment type="caution">
    <text evidence="11">The sequence shown here is derived from an EMBL/GenBank/DDBJ whole genome shotgun (WGS) entry which is preliminary data.</text>
</comment>
<evidence type="ECO:0000256" key="6">
    <source>
        <dbReference type="ARBA" id="ARBA00022917"/>
    </source>
</evidence>
<comment type="catalytic activity">
    <reaction evidence="9">
        <text>tRNA(Pro) + L-proline + ATP = L-prolyl-tRNA(Pro) + AMP + diphosphate</text>
        <dbReference type="Rhea" id="RHEA:14305"/>
        <dbReference type="Rhea" id="RHEA-COMP:9700"/>
        <dbReference type="Rhea" id="RHEA-COMP:9702"/>
        <dbReference type="ChEBI" id="CHEBI:30616"/>
        <dbReference type="ChEBI" id="CHEBI:33019"/>
        <dbReference type="ChEBI" id="CHEBI:60039"/>
        <dbReference type="ChEBI" id="CHEBI:78442"/>
        <dbReference type="ChEBI" id="CHEBI:78532"/>
        <dbReference type="ChEBI" id="CHEBI:456215"/>
        <dbReference type="EC" id="6.1.1.15"/>
    </reaction>
</comment>
<dbReference type="Proteomes" id="UP000178796">
    <property type="component" value="Unassembled WGS sequence"/>
</dbReference>
<reference evidence="11 12" key="1">
    <citation type="journal article" date="2016" name="Nat. Commun.">
        <title>Thousands of microbial genomes shed light on interconnected biogeochemical processes in an aquifer system.</title>
        <authorList>
            <person name="Anantharaman K."/>
            <person name="Brown C.T."/>
            <person name="Hug L.A."/>
            <person name="Sharon I."/>
            <person name="Castelle C.J."/>
            <person name="Probst A.J."/>
            <person name="Thomas B.C."/>
            <person name="Singh A."/>
            <person name="Wilkins M.J."/>
            <person name="Karaoz U."/>
            <person name="Brodie E.L."/>
            <person name="Williams K.H."/>
            <person name="Hubbard S.S."/>
            <person name="Banfield J.F."/>
        </authorList>
    </citation>
    <scope>NUCLEOTIDE SEQUENCE [LARGE SCALE GENOMIC DNA]</scope>
</reference>
<dbReference type="PROSITE" id="PS50862">
    <property type="entry name" value="AA_TRNA_LIGASE_II"/>
    <property type="match status" value="1"/>
</dbReference>
<sequence>MIGRITAIIREEMNAIGAEELMMPALVAREYWQKSGRWETDVMYKVGEEKNFGLGWTHEEVMTAIATRFISSYQDLPRAAYQIQTKFRNEPRARSGLLRGREFLMKDLYSFHADQEDLFGYYDRVIEAYWKIIRRMGLEKFTKLTEASGGEFTKEYTHEFQVFSEAGEDAVIHCGSCDFAQNKEIAAGLESKPCPKCGGKLEESSAIEVANVFKLGTRYSEPFGLSYATAQGAKKPVVMGSYGIGPSRLMGTLAEVMSDERGLVWPESVAPFRVHLLALGKASANGLYSDLTERGIEVLHDDRDISPGQKLVEADLLGIPYRAVVSEKTAGKVELKRRAAGEVELVASEALAKILQGSS</sequence>
<feature type="domain" description="Aminoacyl-transfer RNA synthetases class-II family profile" evidence="10">
    <location>
        <begin position="1"/>
        <end position="266"/>
    </location>
</feature>
<evidence type="ECO:0000256" key="8">
    <source>
        <dbReference type="ARBA" id="ARBA00029731"/>
    </source>
</evidence>
<dbReference type="InterPro" id="IPR050062">
    <property type="entry name" value="Pro-tRNA_synthetase"/>
</dbReference>
<dbReference type="InterPro" id="IPR002316">
    <property type="entry name" value="Pro-tRNA-ligase_IIa"/>
</dbReference>
<evidence type="ECO:0000256" key="1">
    <source>
        <dbReference type="ARBA" id="ARBA00012831"/>
    </source>
</evidence>